<dbReference type="Proteomes" id="UP001207930">
    <property type="component" value="Unassembled WGS sequence"/>
</dbReference>
<evidence type="ECO:0008006" key="3">
    <source>
        <dbReference type="Google" id="ProtNLM"/>
    </source>
</evidence>
<comment type="caution">
    <text evidence="1">The sequence shown here is derived from an EMBL/GenBank/DDBJ whole genome shotgun (WGS) entry which is preliminary data.</text>
</comment>
<dbReference type="RefSeq" id="WP_264501509.1">
    <property type="nucleotide sequence ID" value="NZ_JAPDDS010000006.1"/>
</dbReference>
<name>A0ABT3FPP5_9BACT</name>
<evidence type="ECO:0000313" key="1">
    <source>
        <dbReference type="EMBL" id="MCW1885553.1"/>
    </source>
</evidence>
<gene>
    <name evidence="1" type="ORF">OKA04_12510</name>
</gene>
<proteinExistence type="predicted"/>
<sequence>MEAPAATINWGSPVLSTTVDSTGAALTSDYSIRLGVFANGFVPTETNVHLWSANWRTFSVASFDPNLGYFTATANLIAGGGSSDPVAYPGFDFSGLNAYIWITEDAAMTVGSESFLGRSESWVLPGAPPPDDCGCDGGLPYQWSTSDLAVSDVPVYGSQGPVVGGGDVENPGTYTIQTHVVPETSTFFLATCGLLFALRRRRMKS</sequence>
<keyword evidence="2" id="KW-1185">Reference proteome</keyword>
<organism evidence="1 2">
    <name type="scientific">Luteolibacter flavescens</name>
    <dbReference type="NCBI Taxonomy" id="1859460"/>
    <lineage>
        <taxon>Bacteria</taxon>
        <taxon>Pseudomonadati</taxon>
        <taxon>Verrucomicrobiota</taxon>
        <taxon>Verrucomicrobiia</taxon>
        <taxon>Verrucomicrobiales</taxon>
        <taxon>Verrucomicrobiaceae</taxon>
        <taxon>Luteolibacter</taxon>
    </lineage>
</organism>
<evidence type="ECO:0000313" key="2">
    <source>
        <dbReference type="Proteomes" id="UP001207930"/>
    </source>
</evidence>
<accession>A0ABT3FPP5</accession>
<dbReference type="EMBL" id="JAPDDS010000006">
    <property type="protein sequence ID" value="MCW1885553.1"/>
    <property type="molecule type" value="Genomic_DNA"/>
</dbReference>
<protein>
    <recommendedName>
        <fullName evidence="3">PEP-CTERM protein-sorting domain-containing protein</fullName>
    </recommendedName>
</protein>
<reference evidence="1 2" key="1">
    <citation type="submission" date="2022-10" db="EMBL/GenBank/DDBJ databases">
        <title>Luteolibacter flavescens strain MCCC 1K03193, whole genome shotgun sequencing project.</title>
        <authorList>
            <person name="Zhao G."/>
            <person name="Shen L."/>
        </authorList>
    </citation>
    <scope>NUCLEOTIDE SEQUENCE [LARGE SCALE GENOMIC DNA]</scope>
    <source>
        <strain evidence="1 2">MCCC 1K03193</strain>
    </source>
</reference>